<dbReference type="Gene3D" id="1.10.1510.10">
    <property type="entry name" value="Uncharacterised protein YqeY/AIM41 PF09424, N-terminal domain"/>
    <property type="match status" value="1"/>
</dbReference>
<protein>
    <recommendedName>
        <fullName evidence="3">GatB/YqeY domain-containing protein</fullName>
    </recommendedName>
</protein>
<dbReference type="SUPFAM" id="SSF89095">
    <property type="entry name" value="GatB/YqeY motif"/>
    <property type="match status" value="1"/>
</dbReference>
<organism evidence="1 2">
    <name type="scientific">Candidatus Berkelbacteria bacterium Licking1014_7</name>
    <dbReference type="NCBI Taxonomy" id="2017147"/>
    <lineage>
        <taxon>Bacteria</taxon>
        <taxon>Candidatus Berkelbacteria</taxon>
    </lineage>
</organism>
<dbReference type="PANTHER" id="PTHR28055">
    <property type="entry name" value="ALTERED INHERITANCE OF MITOCHONDRIA PROTEIN 41, MITOCHONDRIAL"/>
    <property type="match status" value="1"/>
</dbReference>
<evidence type="ECO:0000313" key="1">
    <source>
        <dbReference type="EMBL" id="TSC92638.1"/>
    </source>
</evidence>
<dbReference type="Proteomes" id="UP000315689">
    <property type="component" value="Unassembled WGS sequence"/>
</dbReference>
<dbReference type="Pfam" id="PF09424">
    <property type="entry name" value="YqeY"/>
    <property type="match status" value="1"/>
</dbReference>
<dbReference type="InterPro" id="IPR042184">
    <property type="entry name" value="YqeY/Aim41_N"/>
</dbReference>
<dbReference type="GO" id="GO:0016884">
    <property type="term" value="F:carbon-nitrogen ligase activity, with glutamine as amido-N-donor"/>
    <property type="evidence" value="ECO:0007669"/>
    <property type="project" value="InterPro"/>
</dbReference>
<evidence type="ECO:0008006" key="3">
    <source>
        <dbReference type="Google" id="ProtNLM"/>
    </source>
</evidence>
<dbReference type="InterPro" id="IPR003789">
    <property type="entry name" value="Asn/Gln_tRNA_amidoTrase-B-like"/>
</dbReference>
<gene>
    <name evidence="1" type="ORF">CEN89_568</name>
</gene>
<dbReference type="Gene3D" id="1.10.10.410">
    <property type="match status" value="1"/>
</dbReference>
<dbReference type="InterPro" id="IPR023168">
    <property type="entry name" value="GatB_Yqey_C_2"/>
</dbReference>
<evidence type="ECO:0000313" key="2">
    <source>
        <dbReference type="Proteomes" id="UP000315689"/>
    </source>
</evidence>
<comment type="caution">
    <text evidence="1">The sequence shown here is derived from an EMBL/GenBank/DDBJ whole genome shotgun (WGS) entry which is preliminary data.</text>
</comment>
<proteinExistence type="predicted"/>
<dbReference type="AlphaFoldDB" id="A0A554LIG3"/>
<reference evidence="1 2" key="1">
    <citation type="submission" date="2017-07" db="EMBL/GenBank/DDBJ databases">
        <title>Mechanisms for carbon and nitrogen cycling indicate functional differentiation within the Candidate Phyla Radiation.</title>
        <authorList>
            <person name="Danczak R.E."/>
            <person name="Johnston M.D."/>
            <person name="Kenah C."/>
            <person name="Slattery M."/>
            <person name="Wrighton K.C."/>
            <person name="Wilkins M.J."/>
        </authorList>
    </citation>
    <scope>NUCLEOTIDE SEQUENCE [LARGE SCALE GENOMIC DNA]</scope>
    <source>
        <strain evidence="1">Licking1014_7</strain>
    </source>
</reference>
<dbReference type="EMBL" id="VMGK01000018">
    <property type="protein sequence ID" value="TSC92638.1"/>
    <property type="molecule type" value="Genomic_DNA"/>
</dbReference>
<dbReference type="InterPro" id="IPR019004">
    <property type="entry name" value="YqeY/Aim41"/>
</dbReference>
<accession>A0A554LIG3</accession>
<name>A0A554LIG3_9BACT</name>
<dbReference type="PANTHER" id="PTHR28055:SF1">
    <property type="entry name" value="ALTERED INHERITANCE OF MITOCHONDRIA PROTEIN 41, MITOCHONDRIAL"/>
    <property type="match status" value="1"/>
</dbReference>
<sequence length="154" mass="17363">MTQTQNKLLEKINQDFLIAFKAKDEQKVSTLRILKSALQNKEKEQGQAPDEAEIIKIIQQEIKKCDQAIQDFQKVNRKELAEKEAREKIILQGYLPKQLSDQEIETIIDEIIQQTGATQITDMGKVMGAAITKTSGKASGEKISQLVKQKLSHA</sequence>